<feature type="region of interest" description="Disordered" evidence="1">
    <location>
        <begin position="1"/>
        <end position="33"/>
    </location>
</feature>
<feature type="transmembrane region" description="Helical" evidence="2">
    <location>
        <begin position="92"/>
        <end position="118"/>
    </location>
</feature>
<organism evidence="3 4">
    <name type="scientific">Streptomyces kaniharaensis</name>
    <dbReference type="NCBI Taxonomy" id="212423"/>
    <lineage>
        <taxon>Bacteria</taxon>
        <taxon>Bacillati</taxon>
        <taxon>Actinomycetota</taxon>
        <taxon>Actinomycetes</taxon>
        <taxon>Kitasatosporales</taxon>
        <taxon>Streptomycetaceae</taxon>
        <taxon>Streptomyces</taxon>
    </lineage>
</organism>
<dbReference type="AlphaFoldDB" id="A0A6N7KWZ8"/>
<protein>
    <submittedName>
        <fullName evidence="3">Uncharacterized protein</fullName>
    </submittedName>
</protein>
<evidence type="ECO:0000313" key="4">
    <source>
        <dbReference type="Proteomes" id="UP000450000"/>
    </source>
</evidence>
<feature type="compositionally biased region" description="Polar residues" evidence="1">
    <location>
        <begin position="12"/>
        <end position="24"/>
    </location>
</feature>
<sequence length="150" mass="15913">MSNLGSGHPENETAQRTGTENPSTAAGDMIKSAQALPDEEKASLVAALAQSIATPEQQQAVAEHVVRALPQEQQQRLTETVLGKPDKRTRQVLWYIVVWTMTSAVFVFGVLAFVLIYQNKHAEAPLALATTALGGVVGLVATSPGSNPSH</sequence>
<name>A0A6N7KWZ8_9ACTN</name>
<keyword evidence="2" id="KW-1133">Transmembrane helix</keyword>
<gene>
    <name evidence="3" type="ORF">F7Q99_28005</name>
</gene>
<keyword evidence="2" id="KW-0812">Transmembrane</keyword>
<dbReference type="OrthoDB" id="9978930at2"/>
<comment type="caution">
    <text evidence="3">The sequence shown here is derived from an EMBL/GenBank/DDBJ whole genome shotgun (WGS) entry which is preliminary data.</text>
</comment>
<dbReference type="EMBL" id="WBOF01000002">
    <property type="protein sequence ID" value="MQS15991.1"/>
    <property type="molecule type" value="Genomic_DNA"/>
</dbReference>
<accession>A0A6N7KWZ8</accession>
<dbReference type="Proteomes" id="UP000450000">
    <property type="component" value="Unassembled WGS sequence"/>
</dbReference>
<dbReference type="RefSeq" id="WP_153466753.1">
    <property type="nucleotide sequence ID" value="NZ_WBOF01000002.1"/>
</dbReference>
<reference evidence="3 4" key="1">
    <citation type="submission" date="2019-09" db="EMBL/GenBank/DDBJ databases">
        <title>Genome Sequences of Streptomyces kaniharaensis ATCC 21070.</title>
        <authorList>
            <person name="Zhu W."/>
            <person name="De Crecy-Lagard V."/>
            <person name="Richards N.G."/>
        </authorList>
    </citation>
    <scope>NUCLEOTIDE SEQUENCE [LARGE SCALE GENOMIC DNA]</scope>
    <source>
        <strain evidence="3 4">SF-557</strain>
    </source>
</reference>
<keyword evidence="4" id="KW-1185">Reference proteome</keyword>
<evidence type="ECO:0000256" key="1">
    <source>
        <dbReference type="SAM" id="MobiDB-lite"/>
    </source>
</evidence>
<evidence type="ECO:0000313" key="3">
    <source>
        <dbReference type="EMBL" id="MQS15991.1"/>
    </source>
</evidence>
<keyword evidence="2" id="KW-0472">Membrane</keyword>
<proteinExistence type="predicted"/>
<evidence type="ECO:0000256" key="2">
    <source>
        <dbReference type="SAM" id="Phobius"/>
    </source>
</evidence>
<feature type="transmembrane region" description="Helical" evidence="2">
    <location>
        <begin position="124"/>
        <end position="142"/>
    </location>
</feature>